<dbReference type="OrthoDB" id="6007799at2"/>
<dbReference type="InterPro" id="IPR021457">
    <property type="entry name" value="DUF3108"/>
</dbReference>
<gene>
    <name evidence="1" type="ORF">B3C1_04655</name>
</gene>
<evidence type="ECO:0000313" key="1">
    <source>
        <dbReference type="EMBL" id="EKE76169.1"/>
    </source>
</evidence>
<keyword evidence="2" id="KW-1185">Reference proteome</keyword>
<dbReference type="RefSeq" id="WP_008483248.1">
    <property type="nucleotide sequence ID" value="NZ_AMRI01000005.1"/>
</dbReference>
<dbReference type="Proteomes" id="UP000006755">
    <property type="component" value="Unassembled WGS sequence"/>
</dbReference>
<evidence type="ECO:0008006" key="3">
    <source>
        <dbReference type="Google" id="ProtNLM"/>
    </source>
</evidence>
<name>K2K0E0_9GAMM</name>
<proteinExistence type="predicted"/>
<protein>
    <recommendedName>
        <fullName evidence="3">DUF3108 domain-containing protein</fullName>
    </recommendedName>
</protein>
<dbReference type="EMBL" id="AMRI01000005">
    <property type="protein sequence ID" value="EKE76169.1"/>
    <property type="molecule type" value="Genomic_DNA"/>
</dbReference>
<sequence length="236" mass="26339">MRLRNTLISLTLAAITSLPVFAASSPATYDATYKILRKGKALGVGTRSLSWVGDHYELKNASDLRWLIFTDQRQEASTFTVEDGQILASHYEYSRSGTGPDESDVLDFDGNTVKSGGAGIEVQGTVFDPLSYQQQLALDLAAGKDKVNYRVVKELKEKEYRFEVVGEERISTPLGELDTLRVERDRGEGSSRQTIFWLAPSLDYTLVRLWQAKDGVEQMELVISDYQRAKADTTTP</sequence>
<dbReference type="eggNOG" id="ENOG5032W8D">
    <property type="taxonomic scope" value="Bacteria"/>
</dbReference>
<comment type="caution">
    <text evidence="1">The sequence shown here is derived from an EMBL/GenBank/DDBJ whole genome shotgun (WGS) entry which is preliminary data.</text>
</comment>
<accession>K2K0E0</accession>
<dbReference type="STRING" id="745411.B3C1_04655"/>
<reference evidence="1 2" key="1">
    <citation type="journal article" date="2012" name="J. Bacteriol.">
        <title>Genome Sequence of Gallaecimonas xiamenensis Type Strain 3-C-1.</title>
        <authorList>
            <person name="Lai Q."/>
            <person name="Wang L."/>
            <person name="Wang W."/>
            <person name="Shao Z."/>
        </authorList>
    </citation>
    <scope>NUCLEOTIDE SEQUENCE [LARGE SCALE GENOMIC DNA]</scope>
    <source>
        <strain evidence="1 2">3-C-1</strain>
    </source>
</reference>
<evidence type="ECO:0000313" key="2">
    <source>
        <dbReference type="Proteomes" id="UP000006755"/>
    </source>
</evidence>
<dbReference type="Pfam" id="PF11306">
    <property type="entry name" value="DUF3108"/>
    <property type="match status" value="1"/>
</dbReference>
<dbReference type="AlphaFoldDB" id="K2K0E0"/>
<organism evidence="1 2">
    <name type="scientific">Gallaecimonas xiamenensis 3-C-1</name>
    <dbReference type="NCBI Taxonomy" id="745411"/>
    <lineage>
        <taxon>Bacteria</taxon>
        <taxon>Pseudomonadati</taxon>
        <taxon>Pseudomonadota</taxon>
        <taxon>Gammaproteobacteria</taxon>
        <taxon>Enterobacterales</taxon>
        <taxon>Gallaecimonadaceae</taxon>
        <taxon>Gallaecimonas</taxon>
    </lineage>
</organism>